<dbReference type="Gene3D" id="3.90.1300.10">
    <property type="entry name" value="Amidase signature (AS) domain"/>
    <property type="match status" value="1"/>
</dbReference>
<comment type="caution">
    <text evidence="10">The sequence shown here is derived from an EMBL/GenBank/DDBJ whole genome shotgun (WGS) entry which is preliminary data.</text>
</comment>
<dbReference type="eggNOG" id="COG0154">
    <property type="taxonomic scope" value="Bacteria"/>
</dbReference>
<dbReference type="EMBL" id="JGYU01000014">
    <property type="protein sequence ID" value="KFI55343.1"/>
    <property type="molecule type" value="Genomic_DNA"/>
</dbReference>
<gene>
    <name evidence="8" type="primary">gatA</name>
    <name evidence="10" type="ORF">BCHO_1576</name>
</gene>
<dbReference type="SUPFAM" id="SSF75304">
    <property type="entry name" value="Amidase signature (AS) enzymes"/>
    <property type="match status" value="1"/>
</dbReference>
<evidence type="ECO:0000256" key="2">
    <source>
        <dbReference type="ARBA" id="ARBA00022598"/>
    </source>
</evidence>
<feature type="active site" description="Charge relay system" evidence="8">
    <location>
        <position position="84"/>
    </location>
</feature>
<keyword evidence="3 8" id="KW-0547">Nucleotide-binding</keyword>
<keyword evidence="10" id="KW-0808">Transferase</keyword>
<dbReference type="GO" id="GO:0005524">
    <property type="term" value="F:ATP binding"/>
    <property type="evidence" value="ECO:0007669"/>
    <property type="project" value="UniProtKB-KW"/>
</dbReference>
<dbReference type="NCBIfam" id="TIGR00132">
    <property type="entry name" value="gatA"/>
    <property type="match status" value="1"/>
</dbReference>
<evidence type="ECO:0000259" key="9">
    <source>
        <dbReference type="Pfam" id="PF01425"/>
    </source>
</evidence>
<evidence type="ECO:0000313" key="10">
    <source>
        <dbReference type="EMBL" id="KFI55343.1"/>
    </source>
</evidence>
<dbReference type="PROSITE" id="PS00571">
    <property type="entry name" value="AMIDASES"/>
    <property type="match status" value="1"/>
</dbReference>
<dbReference type="GO" id="GO:0006412">
    <property type="term" value="P:translation"/>
    <property type="evidence" value="ECO:0007669"/>
    <property type="project" value="UniProtKB-UniRule"/>
</dbReference>
<feature type="active site" description="Charge relay system" evidence="8">
    <location>
        <position position="159"/>
    </location>
</feature>
<protein>
    <recommendedName>
        <fullName evidence="8">Glutamyl-tRNA(Gln) amidotransferase subunit A</fullName>
        <shortName evidence="8">Glu-ADT subunit A</shortName>
        <ecNumber evidence="8">6.3.5.7</ecNumber>
    </recommendedName>
</protein>
<evidence type="ECO:0000256" key="5">
    <source>
        <dbReference type="ARBA" id="ARBA00022917"/>
    </source>
</evidence>
<keyword evidence="2 8" id="KW-0436">Ligase</keyword>
<keyword evidence="5 8" id="KW-0648">Protein biosynthesis</keyword>
<evidence type="ECO:0000313" key="11">
    <source>
        <dbReference type="Proteomes" id="UP000028995"/>
    </source>
</evidence>
<evidence type="ECO:0000256" key="6">
    <source>
        <dbReference type="ARBA" id="ARBA00025295"/>
    </source>
</evidence>
<dbReference type="InterPro" id="IPR036928">
    <property type="entry name" value="AS_sf"/>
</dbReference>
<dbReference type="InterPro" id="IPR004412">
    <property type="entry name" value="GatA"/>
</dbReference>
<feature type="domain" description="Amidase" evidence="9">
    <location>
        <begin position="28"/>
        <end position="478"/>
    </location>
</feature>
<evidence type="ECO:0000256" key="8">
    <source>
        <dbReference type="HAMAP-Rule" id="MF_00120"/>
    </source>
</evidence>
<dbReference type="InterPro" id="IPR023631">
    <property type="entry name" value="Amidase_dom"/>
</dbReference>
<dbReference type="Pfam" id="PF01425">
    <property type="entry name" value="Amidase"/>
    <property type="match status" value="1"/>
</dbReference>
<accession>A0A087A993</accession>
<comment type="function">
    <text evidence="6 8">Allows the formation of correctly charged Gln-tRNA(Gln) through the transamidation of misacylated Glu-tRNA(Gln) in organisms which lack glutaminyl-tRNA synthetase. The reaction takes place in the presence of glutamine and ATP through an activated gamma-phospho-Glu-tRNA(Gln).</text>
</comment>
<dbReference type="AlphaFoldDB" id="A0A087A993"/>
<name>A0A087A993_9BIFI</name>
<comment type="similarity">
    <text evidence="1 8">Belongs to the amidase family. GatA subfamily.</text>
</comment>
<proteinExistence type="inferred from homology"/>
<dbReference type="PANTHER" id="PTHR11895:SF151">
    <property type="entry name" value="GLUTAMYL-TRNA(GLN) AMIDOTRANSFERASE SUBUNIT A"/>
    <property type="match status" value="1"/>
</dbReference>
<dbReference type="GO" id="GO:0030956">
    <property type="term" value="C:glutamyl-tRNA(Gln) amidotransferase complex"/>
    <property type="evidence" value="ECO:0007669"/>
    <property type="project" value="InterPro"/>
</dbReference>
<evidence type="ECO:0000256" key="1">
    <source>
        <dbReference type="ARBA" id="ARBA00008069"/>
    </source>
</evidence>
<dbReference type="RefSeq" id="WP_024540232.1">
    <property type="nucleotide sequence ID" value="NZ_JGYU01000014.1"/>
</dbReference>
<feature type="active site" description="Acyl-ester intermediate" evidence="8">
    <location>
        <position position="183"/>
    </location>
</feature>
<dbReference type="Proteomes" id="UP000028995">
    <property type="component" value="Unassembled WGS sequence"/>
</dbReference>
<evidence type="ECO:0000256" key="4">
    <source>
        <dbReference type="ARBA" id="ARBA00022840"/>
    </source>
</evidence>
<comment type="subunit">
    <text evidence="8">Heterotrimer of A, B and C subunits.</text>
</comment>
<dbReference type="GO" id="GO:0016740">
    <property type="term" value="F:transferase activity"/>
    <property type="evidence" value="ECO:0007669"/>
    <property type="project" value="UniProtKB-KW"/>
</dbReference>
<dbReference type="GO" id="GO:0016787">
    <property type="term" value="F:hydrolase activity"/>
    <property type="evidence" value="ECO:0007669"/>
    <property type="project" value="UniProtKB-KW"/>
</dbReference>
<comment type="catalytic activity">
    <reaction evidence="7 8">
        <text>L-glutamyl-tRNA(Gln) + L-glutamine + ATP + H2O = L-glutaminyl-tRNA(Gln) + L-glutamate + ADP + phosphate + H(+)</text>
        <dbReference type="Rhea" id="RHEA:17521"/>
        <dbReference type="Rhea" id="RHEA-COMP:9681"/>
        <dbReference type="Rhea" id="RHEA-COMP:9684"/>
        <dbReference type="ChEBI" id="CHEBI:15377"/>
        <dbReference type="ChEBI" id="CHEBI:15378"/>
        <dbReference type="ChEBI" id="CHEBI:29985"/>
        <dbReference type="ChEBI" id="CHEBI:30616"/>
        <dbReference type="ChEBI" id="CHEBI:43474"/>
        <dbReference type="ChEBI" id="CHEBI:58359"/>
        <dbReference type="ChEBI" id="CHEBI:78520"/>
        <dbReference type="ChEBI" id="CHEBI:78521"/>
        <dbReference type="ChEBI" id="CHEBI:456216"/>
        <dbReference type="EC" id="6.3.5.7"/>
    </reaction>
</comment>
<keyword evidence="4 8" id="KW-0067">ATP-binding</keyword>
<keyword evidence="11" id="KW-1185">Reference proteome</keyword>
<dbReference type="PANTHER" id="PTHR11895">
    <property type="entry name" value="TRANSAMIDASE"/>
    <property type="match status" value="1"/>
</dbReference>
<keyword evidence="10" id="KW-0378">Hydrolase</keyword>
<dbReference type="InterPro" id="IPR000120">
    <property type="entry name" value="Amidase"/>
</dbReference>
<dbReference type="GO" id="GO:0050567">
    <property type="term" value="F:glutaminyl-tRNA synthase (glutamine-hydrolyzing) activity"/>
    <property type="evidence" value="ECO:0007669"/>
    <property type="project" value="UniProtKB-UniRule"/>
</dbReference>
<dbReference type="EC" id="6.3.5.7" evidence="8"/>
<dbReference type="OrthoDB" id="9811471at2"/>
<reference evidence="10 11" key="1">
    <citation type="submission" date="2014-03" db="EMBL/GenBank/DDBJ databases">
        <title>Genomics of Bifidobacteria.</title>
        <authorList>
            <person name="Ventura M."/>
            <person name="Milani C."/>
            <person name="Lugli G.A."/>
        </authorList>
    </citation>
    <scope>NUCLEOTIDE SEQUENCE [LARGE SCALE GENOMIC DNA]</scope>
    <source>
        <strain evidence="10 11">LMG 10510</strain>
    </source>
</reference>
<organism evidence="10 11">
    <name type="scientific">Bifidobacterium choerinum</name>
    <dbReference type="NCBI Taxonomy" id="35760"/>
    <lineage>
        <taxon>Bacteria</taxon>
        <taxon>Bacillati</taxon>
        <taxon>Actinomycetota</taxon>
        <taxon>Actinomycetes</taxon>
        <taxon>Bifidobacteriales</taxon>
        <taxon>Bifidobacteriaceae</taxon>
        <taxon>Bifidobacterium</taxon>
    </lineage>
</organism>
<evidence type="ECO:0000256" key="3">
    <source>
        <dbReference type="ARBA" id="ARBA00022741"/>
    </source>
</evidence>
<sequence>MTDQNELVKLSATEMAAKLRAKEISSRDLVSAELDVIDAAEPSIKAFLKVAGEAALEQADAFDNLSDDEKAELPELAGVPIAIKDMIVTKGIETTAASRILEGWIPPYDATVIEKLKVAHMPILGKTNLDEFAQGSSTEHSAFQRTSNPWDVDRVPGGSGGGSAAAVSAFEAPIALGTDTGGSIRQPGALTGTVGVKPTYGGVSRFGAIAMASSLDQIGPVSRTVLDSALLQEIIGGHDRRDSTSIPEGPRPMVAAARDGLNNRDLKGMKVGLVKELNGDGFQPGVEARFHEAVKKLEAMGAEVVEVSCPHFKYALGAYYIIMPSEVSSNLARYDGMRYGLRVMPPEDVPQTAANMMAYTREAGFGDEVKRRIILGTYALSAGYYDAWYGSAQKVRTLIIDDFRKAFEQADVLVSPTSPSTAFKFGEKMDDPLAMYMNDIATIPANLAGVPAMSIPAGLSDDGLPVGFQFIAPQQRDEVMYKPAAALEAALEEDWNGPIWQSLKTPWLDGLNK</sequence>
<dbReference type="HAMAP" id="MF_00120">
    <property type="entry name" value="GatA"/>
    <property type="match status" value="1"/>
</dbReference>
<evidence type="ECO:0000256" key="7">
    <source>
        <dbReference type="ARBA" id="ARBA00047407"/>
    </source>
</evidence>
<dbReference type="InterPro" id="IPR020556">
    <property type="entry name" value="Amidase_CS"/>
</dbReference>
<dbReference type="STRING" id="35760.BCHO_1576"/>